<feature type="non-terminal residue" evidence="2">
    <location>
        <position position="1"/>
    </location>
</feature>
<dbReference type="GO" id="GO:0016874">
    <property type="term" value="F:ligase activity"/>
    <property type="evidence" value="ECO:0007669"/>
    <property type="project" value="UniProtKB-KW"/>
</dbReference>
<dbReference type="EMBL" id="CADCWA010000162">
    <property type="protein sequence ID" value="CAA9527477.1"/>
    <property type="molecule type" value="Genomic_DNA"/>
</dbReference>
<reference evidence="2" key="1">
    <citation type="submission" date="2020-02" db="EMBL/GenBank/DDBJ databases">
        <authorList>
            <person name="Meier V. D."/>
        </authorList>
    </citation>
    <scope>NUCLEOTIDE SEQUENCE</scope>
    <source>
        <strain evidence="2">AVDCRST_MAG31</strain>
    </source>
</reference>
<feature type="compositionally biased region" description="Basic residues" evidence="1">
    <location>
        <begin position="88"/>
        <end position="106"/>
    </location>
</feature>
<accession>A0A6J4TN09</accession>
<gene>
    <name evidence="2" type="ORF">AVDCRST_MAG31-2063</name>
</gene>
<feature type="non-terminal residue" evidence="2">
    <location>
        <position position="231"/>
    </location>
</feature>
<evidence type="ECO:0000313" key="2">
    <source>
        <dbReference type="EMBL" id="CAA9527477.1"/>
    </source>
</evidence>
<proteinExistence type="predicted"/>
<feature type="region of interest" description="Disordered" evidence="1">
    <location>
        <begin position="147"/>
        <end position="231"/>
    </location>
</feature>
<evidence type="ECO:0000256" key="1">
    <source>
        <dbReference type="SAM" id="MobiDB-lite"/>
    </source>
</evidence>
<feature type="compositionally biased region" description="Basic residues" evidence="1">
    <location>
        <begin position="156"/>
        <end position="168"/>
    </location>
</feature>
<dbReference type="EC" id="6.3.4.20" evidence="2"/>
<feature type="region of interest" description="Disordered" evidence="1">
    <location>
        <begin position="1"/>
        <end position="125"/>
    </location>
</feature>
<organism evidence="2">
    <name type="scientific">uncultured Sphingomonas sp</name>
    <dbReference type="NCBI Taxonomy" id="158754"/>
    <lineage>
        <taxon>Bacteria</taxon>
        <taxon>Pseudomonadati</taxon>
        <taxon>Pseudomonadota</taxon>
        <taxon>Alphaproteobacteria</taxon>
        <taxon>Sphingomonadales</taxon>
        <taxon>Sphingomonadaceae</taxon>
        <taxon>Sphingomonas</taxon>
        <taxon>environmental samples</taxon>
    </lineage>
</organism>
<feature type="compositionally biased region" description="Low complexity" evidence="1">
    <location>
        <begin position="38"/>
        <end position="66"/>
    </location>
</feature>
<protein>
    <submittedName>
        <fullName evidence="2">7-cyano-7-deazaguanine synthase</fullName>
        <ecNumber evidence="2">6.3.4.20</ecNumber>
    </submittedName>
</protein>
<keyword evidence="2" id="KW-0436">Ligase</keyword>
<dbReference type="AlphaFoldDB" id="A0A6J4TN09"/>
<name>A0A6J4TN09_9SPHN</name>
<sequence length="231" mass="25430">DRPGRRCSALGRARLDGLRRPGARGGLSRPGADDRLQPAAPGRAGGRAADCGRAGRPPPRSAARPQGLRRVRADRRYRGAQACPERSRGRRSRRRYPRHLRSRAQHHLPQPRARLGRGGRGARPVRRGQCAGLFGLPRLPARVHRRVRGAGQPRHQGGRGRGRVHRPRAAAAHDQGRHCPRSRAAGPRRWGQPQLLRPGAGRSRLRPVRRVPAAGQGIRRSRAARPDALPM</sequence>